<dbReference type="Pfam" id="PF23357">
    <property type="entry name" value="DUF7088"/>
    <property type="match status" value="1"/>
</dbReference>
<evidence type="ECO:0000259" key="4">
    <source>
        <dbReference type="Pfam" id="PF23357"/>
    </source>
</evidence>
<reference evidence="5 6" key="1">
    <citation type="journal article" date="2016" name="Int. J. Syst. Evol. Microbiol.">
        <title>Descriptions of Anaerotaenia torta gen. nov., sp. nov. and Anaerocolumna cellulosilytica gen. nov., sp. nov. isolated from a methanogenic reactor of cattle waste.</title>
        <authorList>
            <person name="Uek A."/>
            <person name="Ohtaki Y."/>
            <person name="Kaku N."/>
            <person name="Ueki K."/>
        </authorList>
    </citation>
    <scope>NUCLEOTIDE SEQUENCE [LARGE SCALE GENOMIC DNA]</scope>
    <source>
        <strain evidence="5 6">SN021</strain>
    </source>
</reference>
<evidence type="ECO:0000313" key="6">
    <source>
        <dbReference type="Proteomes" id="UP000515561"/>
    </source>
</evidence>
<name>A0A6S6R296_9FIRM</name>
<proteinExistence type="predicted"/>
<accession>A0A6S6R296</accession>
<feature type="region of interest" description="Disordered" evidence="1">
    <location>
        <begin position="1"/>
        <end position="40"/>
    </location>
</feature>
<dbReference type="RefSeq" id="WP_184090647.1">
    <property type="nucleotide sequence ID" value="NZ_AP023367.1"/>
</dbReference>
<feature type="transmembrane region" description="Helical" evidence="2">
    <location>
        <begin position="490"/>
        <end position="512"/>
    </location>
</feature>
<evidence type="ECO:0000256" key="2">
    <source>
        <dbReference type="SAM" id="Phobius"/>
    </source>
</evidence>
<dbReference type="EMBL" id="AP023367">
    <property type="protein sequence ID" value="BCJ93440.1"/>
    <property type="molecule type" value="Genomic_DNA"/>
</dbReference>
<organism evidence="5 6">
    <name type="scientific">Anaerocolumna cellulosilytica</name>
    <dbReference type="NCBI Taxonomy" id="433286"/>
    <lineage>
        <taxon>Bacteria</taxon>
        <taxon>Bacillati</taxon>
        <taxon>Bacillota</taxon>
        <taxon>Clostridia</taxon>
        <taxon>Lachnospirales</taxon>
        <taxon>Lachnospiraceae</taxon>
        <taxon>Anaerocolumna</taxon>
    </lineage>
</organism>
<keyword evidence="2" id="KW-0812">Transmembrane</keyword>
<keyword evidence="6" id="KW-1185">Reference proteome</keyword>
<feature type="domain" description="DUF7088" evidence="4">
    <location>
        <begin position="92"/>
        <end position="175"/>
    </location>
</feature>
<dbReference type="Pfam" id="PF09822">
    <property type="entry name" value="ABC_transp_aux"/>
    <property type="match status" value="1"/>
</dbReference>
<gene>
    <name evidence="5" type="ORF">acsn021_10090</name>
</gene>
<feature type="compositionally biased region" description="Basic and acidic residues" evidence="1">
    <location>
        <begin position="7"/>
        <end position="16"/>
    </location>
</feature>
<keyword evidence="2" id="KW-1133">Transmembrane helix</keyword>
<dbReference type="InterPro" id="IPR055396">
    <property type="entry name" value="DUF7088"/>
</dbReference>
<evidence type="ECO:0000259" key="3">
    <source>
        <dbReference type="Pfam" id="PF09822"/>
    </source>
</evidence>
<feature type="domain" description="ABC-type uncharacterised transport system" evidence="3">
    <location>
        <begin position="228"/>
        <end position="457"/>
    </location>
</feature>
<protein>
    <submittedName>
        <fullName evidence="5">Uncharacterized protein</fullName>
    </submittedName>
</protein>
<dbReference type="Proteomes" id="UP000515561">
    <property type="component" value="Chromosome"/>
</dbReference>
<keyword evidence="2" id="KW-0472">Membrane</keyword>
<dbReference type="KEGG" id="acel:acsn021_10090"/>
<dbReference type="AlphaFoldDB" id="A0A6S6R296"/>
<evidence type="ECO:0000313" key="5">
    <source>
        <dbReference type="EMBL" id="BCJ93440.1"/>
    </source>
</evidence>
<feature type="transmembrane region" description="Helical" evidence="2">
    <location>
        <begin position="58"/>
        <end position="80"/>
    </location>
</feature>
<evidence type="ECO:0000256" key="1">
    <source>
        <dbReference type="SAM" id="MobiDB-lite"/>
    </source>
</evidence>
<sequence>MSNQQNEDNKKDKNEIIEGQSLLQPEEINAEAENNKKNSSKNMISGVKASFRSKKFKGGAYATAVSAIVIVMVLIVNIIVTELGFKIDVSGEGMYTLTDVTKDYVSNIKDDITIYYMAQSGGEDSTYTEIIEKYPTLTSHIKLEYKDPVLYPNFAKQYVEDEVTDNSVIVVNNSNGRAKFVSSSDMLVSEIDYNSYQSYVTGIDVEGQITSAIQYVTTEDLPIMYTIEGHGETPISSTLASSLAKMNVTTKSLATLTAKTIPEDCSILLINAPQSDFSTEEATMIKSYLEAGGNAMIFANYGDYGLTNFNSLLAYYGIGLVEGVVLEGSQGYYMGQYINNLVPNIETHDITSSLNTAQTAVVVPLASGIQVLNTARSTITAEPLLVTSDTAYSKVNVQSDTVEKEEGDIDGPFQLGVAVKETYGEVETKLVVYGSPLLIDESMVTYSSIGNLDLFLNSVNYLSNQQDTLAVRTRSLAQEYLTMNAAQVNFWAVLVVIVIPAFVLGFGGFICIRRRRK</sequence>
<dbReference type="InterPro" id="IPR019196">
    <property type="entry name" value="ABC_transp_unknown"/>
</dbReference>